<comment type="caution">
    <text evidence="1">The sequence shown here is derived from an EMBL/GenBank/DDBJ whole genome shotgun (WGS) entry which is preliminary data.</text>
</comment>
<proteinExistence type="predicted"/>
<evidence type="ECO:0000313" key="2">
    <source>
        <dbReference type="Proteomes" id="UP000004319"/>
    </source>
</evidence>
<gene>
    <name evidence="1" type="ORF">ATPR_1843</name>
</gene>
<accession>F7VEP4</accession>
<evidence type="ECO:0000313" key="1">
    <source>
        <dbReference type="EMBL" id="GAA08839.1"/>
    </source>
</evidence>
<dbReference type="EMBL" id="BABS01000052">
    <property type="protein sequence ID" value="GAA08839.1"/>
    <property type="molecule type" value="Genomic_DNA"/>
</dbReference>
<reference evidence="1 2" key="1">
    <citation type="journal article" date="2011" name="Biochem. Biophys. Res. Commun.">
        <title>Increased number of Arginine-based salt bridges contributes to the thermotolerance of thermotolerant acetic acid bacteria, Acetobacter tropicalis SKU1100.</title>
        <authorList>
            <person name="Matsutani M."/>
            <person name="Hirakawa H."/>
            <person name="Nishikura M."/>
            <person name="Soemphol W."/>
            <person name="Ali I.A.I."/>
            <person name="Yakushi T."/>
            <person name="Matsushita K."/>
        </authorList>
    </citation>
    <scope>NUCLEOTIDE SEQUENCE [LARGE SCALE GENOMIC DNA]</scope>
    <source>
        <strain evidence="1 2">NBRC 101654</strain>
    </source>
</reference>
<name>F7VEP4_9PROT</name>
<dbReference type="AlphaFoldDB" id="F7VEP4"/>
<organism evidence="1 2">
    <name type="scientific">Acetobacter tropicalis NBRC 101654</name>
    <dbReference type="NCBI Taxonomy" id="749388"/>
    <lineage>
        <taxon>Bacteria</taxon>
        <taxon>Pseudomonadati</taxon>
        <taxon>Pseudomonadota</taxon>
        <taxon>Alphaproteobacteria</taxon>
        <taxon>Acetobacterales</taxon>
        <taxon>Acetobacteraceae</taxon>
        <taxon>Acetobacter</taxon>
    </lineage>
</organism>
<protein>
    <submittedName>
        <fullName evidence="1">Uncharacterized protein</fullName>
    </submittedName>
</protein>
<dbReference type="Proteomes" id="UP000004319">
    <property type="component" value="Unassembled WGS sequence"/>
</dbReference>
<sequence length="41" mass="4265">MQKNVNLGVDAFLCGEPKQAGAFVGEGEVALPIVLAIRPLV</sequence>